<reference evidence="1" key="1">
    <citation type="submission" date="2021-06" db="EMBL/GenBank/DDBJ databases">
        <authorList>
            <person name="Kallberg Y."/>
            <person name="Tangrot J."/>
            <person name="Rosling A."/>
        </authorList>
    </citation>
    <scope>NUCLEOTIDE SEQUENCE</scope>
    <source>
        <strain evidence="1">MA461A</strain>
    </source>
</reference>
<evidence type="ECO:0000313" key="1">
    <source>
        <dbReference type="EMBL" id="CAG8843291.1"/>
    </source>
</evidence>
<dbReference type="EMBL" id="CAJVQC010137726">
    <property type="protein sequence ID" value="CAG8843291.1"/>
    <property type="molecule type" value="Genomic_DNA"/>
</dbReference>
<proteinExistence type="predicted"/>
<gene>
    <name evidence="1" type="ORF">RPERSI_LOCUS32695</name>
</gene>
<evidence type="ECO:0000313" key="2">
    <source>
        <dbReference type="Proteomes" id="UP000789920"/>
    </source>
</evidence>
<accession>A0ACA9SNB8</accession>
<feature type="non-terminal residue" evidence="1">
    <location>
        <position position="1"/>
    </location>
</feature>
<sequence>FGSNTTIVLFNFEWIESATIVGIDVVNDLYGHNMLIGWLRWSSA</sequence>
<keyword evidence="2" id="KW-1185">Reference proteome</keyword>
<comment type="caution">
    <text evidence="1">The sequence shown here is derived from an EMBL/GenBank/DDBJ whole genome shotgun (WGS) entry which is preliminary data.</text>
</comment>
<protein>
    <submittedName>
        <fullName evidence="1">21388_t:CDS:1</fullName>
    </submittedName>
</protein>
<organism evidence="1 2">
    <name type="scientific">Racocetra persica</name>
    <dbReference type="NCBI Taxonomy" id="160502"/>
    <lineage>
        <taxon>Eukaryota</taxon>
        <taxon>Fungi</taxon>
        <taxon>Fungi incertae sedis</taxon>
        <taxon>Mucoromycota</taxon>
        <taxon>Glomeromycotina</taxon>
        <taxon>Glomeromycetes</taxon>
        <taxon>Diversisporales</taxon>
        <taxon>Gigasporaceae</taxon>
        <taxon>Racocetra</taxon>
    </lineage>
</organism>
<name>A0ACA9SNB8_9GLOM</name>
<feature type="non-terminal residue" evidence="1">
    <location>
        <position position="44"/>
    </location>
</feature>
<dbReference type="Proteomes" id="UP000789920">
    <property type="component" value="Unassembled WGS sequence"/>
</dbReference>